<dbReference type="AlphaFoldDB" id="A0A061JH21"/>
<proteinExistence type="predicted"/>
<reference evidence="3 4" key="1">
    <citation type="journal article" date="2013" name="Genome Announc.">
        <title>Draft Genome Sequence of Holospora undulata Strain HU1, a Micronucleus-Specific Symbiont of the Ciliate Paramecium caudatum.</title>
        <authorList>
            <person name="Dohra H."/>
            <person name="Suzuki H."/>
            <person name="Suzuki T."/>
            <person name="Tanaka K."/>
            <person name="Fujishima M."/>
        </authorList>
    </citation>
    <scope>NUCLEOTIDE SEQUENCE [LARGE SCALE GENOMIC DNA]</scope>
    <source>
        <strain evidence="3 4">HU1</strain>
    </source>
</reference>
<accession>A0A061JH21</accession>
<dbReference type="EMBL" id="ARPM03000193">
    <property type="protein sequence ID" value="ETZ04459.1"/>
    <property type="molecule type" value="Genomic_DNA"/>
</dbReference>
<dbReference type="Proteomes" id="UP000026922">
    <property type="component" value="Unassembled WGS sequence"/>
</dbReference>
<evidence type="ECO:0000313" key="2">
    <source>
        <dbReference type="EMBL" id="ETZ04459.1"/>
    </source>
</evidence>
<dbReference type="EMBL" id="ARPM03000192">
    <property type="protein sequence ID" value="ETZ04498.1"/>
    <property type="molecule type" value="Genomic_DNA"/>
</dbReference>
<comment type="caution">
    <text evidence="3">The sequence shown here is derived from an EMBL/GenBank/DDBJ whole genome shotgun (WGS) entry which is preliminary data.</text>
</comment>
<evidence type="ECO:0000313" key="4">
    <source>
        <dbReference type="Proteomes" id="UP000026922"/>
    </source>
</evidence>
<keyword evidence="4" id="KW-1185">Reference proteome</keyword>
<sequence length="313" mass="36247">MSLYTSNFNTYKGLSLLLFALLTVLGVLCGITNLYVDPYNFYEIDKTPYVLSGNERKIKASYLYSHKNQFRSVLIGSSRSSYLDIASPSNHKTFNFSVSGISINEYLPYLQFFAQTQGNPETIYLSLDFHATNLNNTSIFCTEETLDFATSSLMKALEYIKVKVAHTSLSILFSKPEDYYDREFIKYRRTHRPLSGEAIKQTLDYYSAYNLKNYKYSDTYLQQLKNIKSSFPNTRFIVFICPIHKSLQNHQISLTGMYSYKRWISEIQSIFGKVIDFNNDTNLTTSLDNFFDAAHFYPFVGKQDMLQKLQKAI</sequence>
<evidence type="ECO:0000313" key="3">
    <source>
        <dbReference type="EMBL" id="ETZ04498.1"/>
    </source>
</evidence>
<protein>
    <submittedName>
        <fullName evidence="3">Uncharacterized protein</fullName>
    </submittedName>
</protein>
<gene>
    <name evidence="3" type="ORF">K737_301114</name>
    <name evidence="2" type="ORF">K737_301117</name>
    <name evidence="1" type="ORF">K737_301246</name>
</gene>
<name>A0A061JH21_9PROT</name>
<evidence type="ECO:0000313" key="1">
    <source>
        <dbReference type="EMBL" id="ETZ04409.1"/>
    </source>
</evidence>
<organism evidence="3 4">
    <name type="scientific">Holospora undulata HU1</name>
    <dbReference type="NCBI Taxonomy" id="1321371"/>
    <lineage>
        <taxon>Bacteria</taxon>
        <taxon>Pseudomonadati</taxon>
        <taxon>Pseudomonadota</taxon>
        <taxon>Alphaproteobacteria</taxon>
        <taxon>Holosporales</taxon>
        <taxon>Holosporaceae</taxon>
        <taxon>Holospora</taxon>
    </lineage>
</organism>
<dbReference type="EMBL" id="ARPM03000202">
    <property type="protein sequence ID" value="ETZ04409.1"/>
    <property type="molecule type" value="Genomic_DNA"/>
</dbReference>